<keyword evidence="5" id="KW-0571">Peptide transport</keyword>
<keyword evidence="6" id="KW-0653">Protein transport</keyword>
<dbReference type="InterPro" id="IPR004648">
    <property type="entry name" value="Oligpept_transpt"/>
</dbReference>
<feature type="transmembrane region" description="Helical" evidence="10">
    <location>
        <begin position="458"/>
        <end position="484"/>
    </location>
</feature>
<dbReference type="RefSeq" id="XP_045958914.1">
    <property type="nucleotide sequence ID" value="XM_046100085.1"/>
</dbReference>
<organism evidence="11 12">
    <name type="scientific">Truncatella angustata</name>
    <dbReference type="NCBI Taxonomy" id="152316"/>
    <lineage>
        <taxon>Eukaryota</taxon>
        <taxon>Fungi</taxon>
        <taxon>Dikarya</taxon>
        <taxon>Ascomycota</taxon>
        <taxon>Pezizomycotina</taxon>
        <taxon>Sordariomycetes</taxon>
        <taxon>Xylariomycetidae</taxon>
        <taxon>Amphisphaeriales</taxon>
        <taxon>Sporocadaceae</taxon>
        <taxon>Truncatella</taxon>
    </lineage>
</organism>
<evidence type="ECO:0000256" key="9">
    <source>
        <dbReference type="SAM" id="MobiDB-lite"/>
    </source>
</evidence>
<comment type="subcellular location">
    <subcellularLocation>
        <location evidence="1">Membrane</location>
        <topology evidence="1">Multi-pass membrane protein</topology>
    </subcellularLocation>
</comment>
<reference evidence="11" key="1">
    <citation type="journal article" date="2021" name="Nat. Commun.">
        <title>Genetic determinants of endophytism in the Arabidopsis root mycobiome.</title>
        <authorList>
            <person name="Mesny F."/>
            <person name="Miyauchi S."/>
            <person name="Thiergart T."/>
            <person name="Pickel B."/>
            <person name="Atanasova L."/>
            <person name="Karlsson M."/>
            <person name="Huettel B."/>
            <person name="Barry K.W."/>
            <person name="Haridas S."/>
            <person name="Chen C."/>
            <person name="Bauer D."/>
            <person name="Andreopoulos W."/>
            <person name="Pangilinan J."/>
            <person name="LaButti K."/>
            <person name="Riley R."/>
            <person name="Lipzen A."/>
            <person name="Clum A."/>
            <person name="Drula E."/>
            <person name="Henrissat B."/>
            <person name="Kohler A."/>
            <person name="Grigoriev I.V."/>
            <person name="Martin F.M."/>
            <person name="Hacquard S."/>
        </authorList>
    </citation>
    <scope>NUCLEOTIDE SEQUENCE</scope>
    <source>
        <strain evidence="11">MPI-SDFR-AT-0073</strain>
    </source>
</reference>
<evidence type="ECO:0000256" key="6">
    <source>
        <dbReference type="ARBA" id="ARBA00022927"/>
    </source>
</evidence>
<keyword evidence="8 10" id="KW-0472">Membrane</keyword>
<dbReference type="PANTHER" id="PTHR22601">
    <property type="entry name" value="ISP4 LIKE PROTEIN"/>
    <property type="match status" value="1"/>
</dbReference>
<evidence type="ECO:0000313" key="11">
    <source>
        <dbReference type="EMBL" id="KAH6654644.1"/>
    </source>
</evidence>
<dbReference type="GO" id="GO:0015031">
    <property type="term" value="P:protein transport"/>
    <property type="evidence" value="ECO:0007669"/>
    <property type="project" value="UniProtKB-KW"/>
</dbReference>
<dbReference type="GO" id="GO:0035673">
    <property type="term" value="F:oligopeptide transmembrane transporter activity"/>
    <property type="evidence" value="ECO:0007669"/>
    <property type="project" value="InterPro"/>
</dbReference>
<keyword evidence="4 10" id="KW-0812">Transmembrane</keyword>
<feature type="transmembrane region" description="Helical" evidence="10">
    <location>
        <begin position="778"/>
        <end position="800"/>
    </location>
</feature>
<dbReference type="Pfam" id="PF03169">
    <property type="entry name" value="OPT"/>
    <property type="match status" value="1"/>
</dbReference>
<feature type="transmembrane region" description="Helical" evidence="10">
    <location>
        <begin position="544"/>
        <end position="567"/>
    </location>
</feature>
<feature type="transmembrane region" description="Helical" evidence="10">
    <location>
        <begin position="249"/>
        <end position="267"/>
    </location>
</feature>
<keyword evidence="7 10" id="KW-1133">Transmembrane helix</keyword>
<protein>
    <submittedName>
        <fullName evidence="11">OPT oligopeptide transporter protein-domain-containing protein</fullName>
    </submittedName>
</protein>
<gene>
    <name evidence="11" type="ORF">BKA67DRAFT_535955</name>
</gene>
<keyword evidence="12" id="KW-1185">Reference proteome</keyword>
<feature type="transmembrane region" description="Helical" evidence="10">
    <location>
        <begin position="390"/>
        <end position="411"/>
    </location>
</feature>
<feature type="transmembrane region" description="Helical" evidence="10">
    <location>
        <begin position="274"/>
        <end position="296"/>
    </location>
</feature>
<comment type="caution">
    <text evidence="11">The sequence shown here is derived from an EMBL/GenBank/DDBJ whole genome shotgun (WGS) entry which is preliminary data.</text>
</comment>
<dbReference type="NCBIfam" id="TIGR00728">
    <property type="entry name" value="OPT_sfam"/>
    <property type="match status" value="1"/>
</dbReference>
<dbReference type="OrthoDB" id="9986677at2759"/>
<feature type="transmembrane region" description="Helical" evidence="10">
    <location>
        <begin position="141"/>
        <end position="161"/>
    </location>
</feature>
<feature type="transmembrane region" description="Helical" evidence="10">
    <location>
        <begin position="628"/>
        <end position="650"/>
    </location>
</feature>
<feature type="transmembrane region" description="Helical" evidence="10">
    <location>
        <begin position="517"/>
        <end position="538"/>
    </location>
</feature>
<sequence length="843" mass="94444">MDDTSNSRPSGTANRVRIVEDDDRSWSDKDSLEVSGRELAEGSAASRDNDPVAALKRRLSEWGESSVHNSQPFEEGEEYEMLLDPNLPEEHERKMQELELDDPMGDGESNFRGLDEMEDSPYPEVRAAVRNYDEDMPCNTVRAWTIGLFLVVIGASMNTLFSLRSPSIGLGALIAQIIAWPIGQGWEKIMPKKQFVLPVLGIKWSLNPGPFNIKEHSIIVVMASVSFSVAYATDIILAQLVFYKQDFGIPWQLLLTISTQSLGYGIAGMMRKFLVYPASMIWPGNLVSVVLMNAMYEKHTPNDPTVIGGNMPRYRWFSYVTLGAFLYYFIPGFFAQFLSVFAFATWLAPNSPVINQLFGGSTGLSLLPITFDWTQIAGYIGSPLIPPWHAIANTLIGVVVFFIGLASAFHYTGVWYAQFLPMSDASTYDNTGSHYNTTRILTPEFTLDEEAYKNYSPLFISTTFAMSYGLSFAAITSLIVYTYLHHSKTIWRQYKNSTTEKPDIHMKLMRKYKEAPTWWYMTLFSVMLGLGFITVLAYPTNLNWWSFLLAVAISFTFALPIGIIQAVTNNQIGLNVLTEFVYGYIQPGRPLALMIFKTFGYITMSQALGFVSDLKFGHYMKIPPRTMFLSQVVATTFSCFIQIAVLNFALNNIDDVCTVTQPEHFTCPGGRVFFSAQSITASVIWGLIGPARIFSPGQVYSGLFIFFVIGAITPVILYYAAKKWPKSPVKYLMAPLIFGGAGAIPPATPLNYLSWGIVGFIFQYLVKKRHFNWWSRLNFLTSSGLDLGLALSTLFIFFAFTLNNIDPPDWWGNRIVAATMDAKNTAIQMVLPEGQTFGPATWT</sequence>
<evidence type="ECO:0000313" key="12">
    <source>
        <dbReference type="Proteomes" id="UP000758603"/>
    </source>
</evidence>
<feature type="compositionally biased region" description="Basic and acidic residues" evidence="9">
    <location>
        <begin position="24"/>
        <end position="40"/>
    </location>
</feature>
<dbReference type="AlphaFoldDB" id="A0A9P8ULZ7"/>
<dbReference type="NCBIfam" id="TIGR00727">
    <property type="entry name" value="ISP4_OPT"/>
    <property type="match status" value="1"/>
</dbReference>
<dbReference type="EMBL" id="JAGPXC010000004">
    <property type="protein sequence ID" value="KAH6654644.1"/>
    <property type="molecule type" value="Genomic_DNA"/>
</dbReference>
<evidence type="ECO:0000256" key="4">
    <source>
        <dbReference type="ARBA" id="ARBA00022692"/>
    </source>
</evidence>
<keyword evidence="3" id="KW-0813">Transport</keyword>
<evidence type="ECO:0000256" key="7">
    <source>
        <dbReference type="ARBA" id="ARBA00022989"/>
    </source>
</evidence>
<evidence type="ECO:0000256" key="3">
    <source>
        <dbReference type="ARBA" id="ARBA00022448"/>
    </source>
</evidence>
<comment type="similarity">
    <text evidence="2">Belongs to the oligopeptide OPT transporter family.</text>
</comment>
<evidence type="ECO:0000256" key="1">
    <source>
        <dbReference type="ARBA" id="ARBA00004141"/>
    </source>
</evidence>
<feature type="region of interest" description="Disordered" evidence="9">
    <location>
        <begin position="1"/>
        <end position="52"/>
    </location>
</feature>
<dbReference type="InterPro" id="IPR004813">
    <property type="entry name" value="OPT"/>
</dbReference>
<feature type="transmembrane region" description="Helical" evidence="10">
    <location>
        <begin position="588"/>
        <end position="608"/>
    </location>
</feature>
<proteinExistence type="inferred from homology"/>
<accession>A0A9P8ULZ7</accession>
<feature type="transmembrane region" description="Helical" evidence="10">
    <location>
        <begin position="316"/>
        <end position="348"/>
    </location>
</feature>
<feature type="transmembrane region" description="Helical" evidence="10">
    <location>
        <begin position="700"/>
        <end position="721"/>
    </location>
</feature>
<evidence type="ECO:0000256" key="2">
    <source>
        <dbReference type="ARBA" id="ARBA00008807"/>
    </source>
</evidence>
<feature type="compositionally biased region" description="Polar residues" evidence="9">
    <location>
        <begin position="1"/>
        <end position="13"/>
    </location>
</feature>
<evidence type="ECO:0000256" key="5">
    <source>
        <dbReference type="ARBA" id="ARBA00022856"/>
    </source>
</evidence>
<evidence type="ECO:0000256" key="10">
    <source>
        <dbReference type="SAM" id="Phobius"/>
    </source>
</evidence>
<feature type="transmembrane region" description="Helical" evidence="10">
    <location>
        <begin position="218"/>
        <end position="243"/>
    </location>
</feature>
<dbReference type="GO" id="GO:0016020">
    <property type="term" value="C:membrane"/>
    <property type="evidence" value="ECO:0007669"/>
    <property type="project" value="UniProtKB-SubCell"/>
</dbReference>
<dbReference type="Proteomes" id="UP000758603">
    <property type="component" value="Unassembled WGS sequence"/>
</dbReference>
<evidence type="ECO:0000256" key="8">
    <source>
        <dbReference type="ARBA" id="ARBA00023136"/>
    </source>
</evidence>
<name>A0A9P8ULZ7_9PEZI</name>
<dbReference type="GeneID" id="70128977"/>